<evidence type="ECO:0000256" key="2">
    <source>
        <dbReference type="ARBA" id="ARBA00022617"/>
    </source>
</evidence>
<evidence type="ECO:0000256" key="3">
    <source>
        <dbReference type="ARBA" id="ARBA00022723"/>
    </source>
</evidence>
<dbReference type="AlphaFoldDB" id="A0A8J3S1Y8"/>
<keyword evidence="4 7" id="KW-0560">Oxidoreductase</keyword>
<keyword evidence="2 7" id="KW-0349">Heme</keyword>
<dbReference type="InterPro" id="IPR036396">
    <property type="entry name" value="Cyt_P450_sf"/>
</dbReference>
<reference evidence="9" key="1">
    <citation type="submission" date="2021-01" db="EMBL/GenBank/DDBJ databases">
        <title>Whole genome shotgun sequence of Planobispora rosea NBRC 15558.</title>
        <authorList>
            <person name="Komaki H."/>
            <person name="Tamura T."/>
        </authorList>
    </citation>
    <scope>NUCLEOTIDE SEQUENCE</scope>
    <source>
        <strain evidence="9">NBRC 15558</strain>
    </source>
</reference>
<evidence type="ECO:0000256" key="6">
    <source>
        <dbReference type="ARBA" id="ARBA00023033"/>
    </source>
</evidence>
<keyword evidence="10" id="KW-1185">Reference proteome</keyword>
<dbReference type="InterPro" id="IPR002397">
    <property type="entry name" value="Cyt_P450_B"/>
</dbReference>
<dbReference type="PANTHER" id="PTHR46696:SF1">
    <property type="entry name" value="CYTOCHROME P450 YJIB-RELATED"/>
    <property type="match status" value="1"/>
</dbReference>
<evidence type="ECO:0000256" key="7">
    <source>
        <dbReference type="RuleBase" id="RU000461"/>
    </source>
</evidence>
<dbReference type="FunFam" id="1.10.630.10:FF:000018">
    <property type="entry name" value="Cytochrome P450 monooxygenase"/>
    <property type="match status" value="1"/>
</dbReference>
<protein>
    <submittedName>
        <fullName evidence="9">Cytochrome P450</fullName>
    </submittedName>
</protein>
<evidence type="ECO:0000256" key="8">
    <source>
        <dbReference type="SAM" id="MobiDB-lite"/>
    </source>
</evidence>
<keyword evidence="3 7" id="KW-0479">Metal-binding</keyword>
<evidence type="ECO:0000256" key="1">
    <source>
        <dbReference type="ARBA" id="ARBA00010617"/>
    </source>
</evidence>
<dbReference type="PANTHER" id="PTHR46696">
    <property type="entry name" value="P450, PUTATIVE (EUROFUNG)-RELATED"/>
    <property type="match status" value="1"/>
</dbReference>
<accession>A0A8J3S1Y8</accession>
<dbReference type="GO" id="GO:0005506">
    <property type="term" value="F:iron ion binding"/>
    <property type="evidence" value="ECO:0007669"/>
    <property type="project" value="InterPro"/>
</dbReference>
<evidence type="ECO:0000256" key="4">
    <source>
        <dbReference type="ARBA" id="ARBA00023002"/>
    </source>
</evidence>
<comment type="caution">
    <text evidence="9">The sequence shown here is derived from an EMBL/GenBank/DDBJ whole genome shotgun (WGS) entry which is preliminary data.</text>
</comment>
<dbReference type="Pfam" id="PF00067">
    <property type="entry name" value="p450"/>
    <property type="match status" value="2"/>
</dbReference>
<dbReference type="CDD" id="cd11029">
    <property type="entry name" value="CYP107-like"/>
    <property type="match status" value="1"/>
</dbReference>
<dbReference type="InterPro" id="IPR001128">
    <property type="entry name" value="Cyt_P450"/>
</dbReference>
<feature type="region of interest" description="Disordered" evidence="8">
    <location>
        <begin position="1"/>
        <end position="29"/>
    </location>
</feature>
<dbReference type="InterPro" id="IPR017972">
    <property type="entry name" value="Cyt_P450_CS"/>
</dbReference>
<sequence length="429" mass="46787">MPDPTARPGPDTGDGHAAEHDPVSGNAPAPGKLPIEFLLAPEFVRDPYAQYAGLRDAGPVHPVDFPPGMSSFLVIDHEHGRAALSDPRLAKNLQHGSALLQELAGANPAFADNMLSSDPPNHTRLRRLVSRAFTPRRVESLRPRVQEITDRLVDRMEGRGRADLLDDFAFPLPVTVICELLGVPAEDRDDFRVWSATLVVPSLDEEAVKRRDEVSGAIQTCFSRLIAERRAAPRDDMVSALAAPRDGDETLTEPELIAMLTLLLIAGHETTANLIGNGMLALLTHPDQLRLLRERPGLIPDAVEEFLRYDGPLERATLRFATEDLRIAGVPIPADSLVHVSLGAAGRDPAAFDDPDRLDVTRPPGQHMAFGHGVHFCLGAPLARMEAHIAFETLLRRLPGIALDCAPEELSWRGQASFIRGLNALPVRF</sequence>
<dbReference type="PROSITE" id="PS00086">
    <property type="entry name" value="CYTOCHROME_P450"/>
    <property type="match status" value="1"/>
</dbReference>
<dbReference type="PRINTS" id="PR00359">
    <property type="entry name" value="BP450"/>
</dbReference>
<evidence type="ECO:0000256" key="5">
    <source>
        <dbReference type="ARBA" id="ARBA00023004"/>
    </source>
</evidence>
<dbReference type="SUPFAM" id="SSF48264">
    <property type="entry name" value="Cytochrome P450"/>
    <property type="match status" value="1"/>
</dbReference>
<name>A0A8J3S1Y8_PLARO</name>
<organism evidence="9 10">
    <name type="scientific">Planobispora rosea</name>
    <dbReference type="NCBI Taxonomy" id="35762"/>
    <lineage>
        <taxon>Bacteria</taxon>
        <taxon>Bacillati</taxon>
        <taxon>Actinomycetota</taxon>
        <taxon>Actinomycetes</taxon>
        <taxon>Streptosporangiales</taxon>
        <taxon>Streptosporangiaceae</taxon>
        <taxon>Planobispora</taxon>
    </lineage>
</organism>
<dbReference type="GO" id="GO:0016705">
    <property type="term" value="F:oxidoreductase activity, acting on paired donors, with incorporation or reduction of molecular oxygen"/>
    <property type="evidence" value="ECO:0007669"/>
    <property type="project" value="InterPro"/>
</dbReference>
<keyword evidence="5 7" id="KW-0408">Iron</keyword>
<dbReference type="RefSeq" id="WP_189242662.1">
    <property type="nucleotide sequence ID" value="NZ_BMQP01000019.1"/>
</dbReference>
<evidence type="ECO:0000313" key="10">
    <source>
        <dbReference type="Proteomes" id="UP000655044"/>
    </source>
</evidence>
<dbReference type="EMBL" id="BOOI01000036">
    <property type="protein sequence ID" value="GIH85568.1"/>
    <property type="molecule type" value="Genomic_DNA"/>
</dbReference>
<comment type="similarity">
    <text evidence="1 7">Belongs to the cytochrome P450 family.</text>
</comment>
<gene>
    <name evidence="9" type="ORF">Pro02_39760</name>
</gene>
<proteinExistence type="inferred from homology"/>
<dbReference type="GO" id="GO:0004497">
    <property type="term" value="F:monooxygenase activity"/>
    <property type="evidence" value="ECO:0007669"/>
    <property type="project" value="UniProtKB-KW"/>
</dbReference>
<dbReference type="Gene3D" id="1.10.630.10">
    <property type="entry name" value="Cytochrome P450"/>
    <property type="match status" value="1"/>
</dbReference>
<dbReference type="Proteomes" id="UP000655044">
    <property type="component" value="Unassembled WGS sequence"/>
</dbReference>
<dbReference type="GO" id="GO:0020037">
    <property type="term" value="F:heme binding"/>
    <property type="evidence" value="ECO:0007669"/>
    <property type="project" value="InterPro"/>
</dbReference>
<keyword evidence="6 7" id="KW-0503">Monooxygenase</keyword>
<feature type="compositionally biased region" description="Basic and acidic residues" evidence="8">
    <location>
        <begin position="13"/>
        <end position="22"/>
    </location>
</feature>
<evidence type="ECO:0000313" key="9">
    <source>
        <dbReference type="EMBL" id="GIH85568.1"/>
    </source>
</evidence>